<organism evidence="4 5">
    <name type="scientific">Manihot esculenta</name>
    <name type="common">Cassava</name>
    <name type="synonym">Jatropha manihot</name>
    <dbReference type="NCBI Taxonomy" id="3983"/>
    <lineage>
        <taxon>Eukaryota</taxon>
        <taxon>Viridiplantae</taxon>
        <taxon>Streptophyta</taxon>
        <taxon>Embryophyta</taxon>
        <taxon>Tracheophyta</taxon>
        <taxon>Spermatophyta</taxon>
        <taxon>Magnoliopsida</taxon>
        <taxon>eudicotyledons</taxon>
        <taxon>Gunneridae</taxon>
        <taxon>Pentapetalae</taxon>
        <taxon>rosids</taxon>
        <taxon>fabids</taxon>
        <taxon>Malpighiales</taxon>
        <taxon>Euphorbiaceae</taxon>
        <taxon>Crotonoideae</taxon>
        <taxon>Manihoteae</taxon>
        <taxon>Manihot</taxon>
    </lineage>
</organism>
<evidence type="ECO:0000256" key="2">
    <source>
        <dbReference type="ARBA" id="ARBA00022679"/>
    </source>
</evidence>
<evidence type="ECO:0000256" key="1">
    <source>
        <dbReference type="ARBA" id="ARBA00009861"/>
    </source>
</evidence>
<comment type="caution">
    <text evidence="4">The sequence shown here is derived from an EMBL/GenBank/DDBJ whole genome shotgun (WGS) entry which is preliminary data.</text>
</comment>
<evidence type="ECO:0008006" key="6">
    <source>
        <dbReference type="Google" id="ProtNLM"/>
    </source>
</evidence>
<sequence length="454" mass="50931">MSWVIIKSSCNLKPNAQTKTGRLSLSELDQIGIITHAPAIFFYKPSLSNGHQEAFTSIITTLKDSLSRVLVPFYPLAGRVHWIGHGRLELHCNAMGIQFLEAESQSKLEDFGDFSEFSKFKNLIPHVDYTIPMHEIPLLFVQVTKFQCGGFSICFHVSHVVIDGQSALHFIAEWARIARGEPLGVRPVFDRKLLRAGDPPISQKLFHHKEFDELPLLLGQSNNYEERRKKTTALSLKLTKAQVEMLKNKANERKSMDNGGGYTRYETLAAHVWRSACKAREHKPEQPTAMGILIDARKRMEPQLPDSYFGNAIHEVIAVSTSGELVSKPLGFACGKIRDAIQNSTSDYMNSAIDFCKNQQDLTKFQDIYTLRGTDEGPSYGNPNLSLVSWLTLPIYGVDFGCGKEIYMGPGSLDCDGDAYLMQSHDSDGSLVLAICLQVAHIKAFQRYFYEDIM</sequence>
<dbReference type="Pfam" id="PF02458">
    <property type="entry name" value="Transferase"/>
    <property type="match status" value="1"/>
</dbReference>
<dbReference type="Proteomes" id="UP000091857">
    <property type="component" value="Chromosome 2"/>
</dbReference>
<dbReference type="FunFam" id="3.30.559.10:FF:000008">
    <property type="entry name" value="Tryptamine hydroxycinnamoyl transferase"/>
    <property type="match status" value="1"/>
</dbReference>
<dbReference type="InterPro" id="IPR050317">
    <property type="entry name" value="Plant_Fungal_Acyltransferase"/>
</dbReference>
<evidence type="ECO:0000313" key="5">
    <source>
        <dbReference type="Proteomes" id="UP000091857"/>
    </source>
</evidence>
<dbReference type="Gramene" id="Manes.02G096800.1.v8.1">
    <property type="protein sequence ID" value="Manes.02G096800.1.v8.1.CDS.1"/>
    <property type="gene ID" value="Manes.02G096800.v8.1"/>
</dbReference>
<reference evidence="5" key="1">
    <citation type="journal article" date="2016" name="Nat. Biotechnol.">
        <title>Sequencing wild and cultivated cassava and related species reveals extensive interspecific hybridization and genetic diversity.</title>
        <authorList>
            <person name="Bredeson J.V."/>
            <person name="Lyons J.B."/>
            <person name="Prochnik S.E."/>
            <person name="Wu G.A."/>
            <person name="Ha C.M."/>
            <person name="Edsinger-Gonzales E."/>
            <person name="Grimwood J."/>
            <person name="Schmutz J."/>
            <person name="Rabbi I.Y."/>
            <person name="Egesi C."/>
            <person name="Nauluvula P."/>
            <person name="Lebot V."/>
            <person name="Ndunguru J."/>
            <person name="Mkamilo G."/>
            <person name="Bart R.S."/>
            <person name="Setter T.L."/>
            <person name="Gleadow R.M."/>
            <person name="Kulakow P."/>
            <person name="Ferguson M.E."/>
            <person name="Rounsley S."/>
            <person name="Rokhsar D.S."/>
        </authorList>
    </citation>
    <scope>NUCLEOTIDE SEQUENCE [LARGE SCALE GENOMIC DNA]</scope>
    <source>
        <strain evidence="5">cv. AM560-2</strain>
    </source>
</reference>
<dbReference type="PANTHER" id="PTHR31642">
    <property type="entry name" value="TRICHOTHECENE 3-O-ACETYLTRANSFERASE"/>
    <property type="match status" value="1"/>
</dbReference>
<keyword evidence="2" id="KW-0808">Transferase</keyword>
<protein>
    <recommendedName>
        <fullName evidence="6">Spermidine hydroxycinnamoyl transferase</fullName>
    </recommendedName>
</protein>
<keyword evidence="5" id="KW-1185">Reference proteome</keyword>
<name>A0A2C9WDY9_MANES</name>
<evidence type="ECO:0000313" key="4">
    <source>
        <dbReference type="EMBL" id="OAY57438.1"/>
    </source>
</evidence>
<dbReference type="EMBL" id="CM004388">
    <property type="protein sequence ID" value="OAY57438.1"/>
    <property type="molecule type" value="Genomic_DNA"/>
</dbReference>
<proteinExistence type="inferred from homology"/>
<accession>A0A2C9WDY9</accession>
<dbReference type="InterPro" id="IPR023213">
    <property type="entry name" value="CAT-like_dom_sf"/>
</dbReference>
<evidence type="ECO:0000256" key="3">
    <source>
        <dbReference type="ARBA" id="ARBA00023315"/>
    </source>
</evidence>
<keyword evidence="3" id="KW-0012">Acyltransferase</keyword>
<gene>
    <name evidence="4" type="ORF">MANES_02G096800v8</name>
</gene>
<dbReference type="AlphaFoldDB" id="A0A2C9WDY9"/>
<comment type="similarity">
    <text evidence="1">Belongs to the plant acyltransferase family.</text>
</comment>
<dbReference type="OMA" id="FFSEWAR"/>
<dbReference type="Gene3D" id="3.30.559.10">
    <property type="entry name" value="Chloramphenicol acetyltransferase-like domain"/>
    <property type="match status" value="2"/>
</dbReference>
<dbReference type="OrthoDB" id="671439at2759"/>
<dbReference type="STRING" id="3983.A0A2C9WDY9"/>
<dbReference type="PANTHER" id="PTHR31642:SF324">
    <property type="entry name" value="SPERMIDINE HYDROXYCINNAMOYL TRANSFERASE"/>
    <property type="match status" value="1"/>
</dbReference>
<dbReference type="GO" id="GO:0016747">
    <property type="term" value="F:acyltransferase activity, transferring groups other than amino-acyl groups"/>
    <property type="evidence" value="ECO:0000318"/>
    <property type="project" value="GO_Central"/>
</dbReference>